<feature type="region of interest" description="Disordered" evidence="2">
    <location>
        <begin position="256"/>
        <end position="280"/>
    </location>
</feature>
<feature type="domain" description="Ig-like" evidence="4">
    <location>
        <begin position="271"/>
        <end position="367"/>
    </location>
</feature>
<dbReference type="FunFam" id="2.60.40.10:FF:001129">
    <property type="entry name" value="Immunoglobulin heavy constant gamma 1"/>
    <property type="match status" value="1"/>
</dbReference>
<dbReference type="InterPro" id="IPR050380">
    <property type="entry name" value="Immune_Resp_Modulators"/>
</dbReference>
<dbReference type="InterPro" id="IPR036179">
    <property type="entry name" value="Ig-like_dom_sf"/>
</dbReference>
<keyword evidence="3" id="KW-0812">Transmembrane</keyword>
<accession>A0A061I3C3</accession>
<dbReference type="CDD" id="cd05768">
    <property type="entry name" value="IgC1_CH3_IgAGD_CH4_IgAEM"/>
    <property type="match status" value="1"/>
</dbReference>
<keyword evidence="3" id="KW-1133">Transmembrane helix</keyword>
<name>A0A061I3C3_CRIGR</name>
<evidence type="ECO:0000256" key="2">
    <source>
        <dbReference type="SAM" id="MobiDB-lite"/>
    </source>
</evidence>
<dbReference type="GO" id="GO:0034987">
    <property type="term" value="F:immunoglobulin receptor binding"/>
    <property type="evidence" value="ECO:0007669"/>
    <property type="project" value="UniProtKB-ARBA"/>
</dbReference>
<dbReference type="EMBL" id="KE676545">
    <property type="protein sequence ID" value="ERE73842.1"/>
    <property type="molecule type" value="Genomic_DNA"/>
</dbReference>
<evidence type="ECO:0000313" key="5">
    <source>
        <dbReference type="EMBL" id="ERE73842.1"/>
    </source>
</evidence>
<dbReference type="InterPro" id="IPR013783">
    <property type="entry name" value="Ig-like_fold"/>
</dbReference>
<dbReference type="Gene3D" id="2.60.40.10">
    <property type="entry name" value="Immunoglobulins"/>
    <property type="match status" value="3"/>
</dbReference>
<dbReference type="InterPro" id="IPR003597">
    <property type="entry name" value="Ig_C1-set"/>
</dbReference>
<feature type="domain" description="Ig-like" evidence="4">
    <location>
        <begin position="18"/>
        <end position="112"/>
    </location>
</feature>
<dbReference type="Pfam" id="PF07654">
    <property type="entry name" value="C1-set"/>
    <property type="match status" value="3"/>
</dbReference>
<dbReference type="AlphaFoldDB" id="A0A061I3C3"/>
<evidence type="ECO:0000259" key="4">
    <source>
        <dbReference type="PROSITE" id="PS50835"/>
    </source>
</evidence>
<reference evidence="6" key="1">
    <citation type="journal article" date="2013" name="Nat. Biotechnol.">
        <title>Chinese hamster genome sequenced from sorted chromosomes.</title>
        <authorList>
            <person name="Brinkrolf K."/>
            <person name="Rupp O."/>
            <person name="Laux H."/>
            <person name="Kollin F."/>
            <person name="Ernst W."/>
            <person name="Linke B."/>
            <person name="Kofler R."/>
            <person name="Romand S."/>
            <person name="Hesse F."/>
            <person name="Budach W.E."/>
            <person name="Galosy S."/>
            <person name="Muller D."/>
            <person name="Noll T."/>
            <person name="Wienberg J."/>
            <person name="Jostock T."/>
            <person name="Leonard M."/>
            <person name="Grillari J."/>
            <person name="Tauch A."/>
            <person name="Goesmann A."/>
            <person name="Helk B."/>
            <person name="Mott J.E."/>
            <person name="Puhler A."/>
            <person name="Borth N."/>
        </authorList>
    </citation>
    <scope>NUCLEOTIDE SEQUENCE [LARGE SCALE GENOMIC DNA]</scope>
    <source>
        <strain evidence="6">17A/GY</strain>
    </source>
</reference>
<dbReference type="PROSITE" id="PS00290">
    <property type="entry name" value="IG_MHC"/>
    <property type="match status" value="1"/>
</dbReference>
<dbReference type="PANTHER" id="PTHR23411">
    <property type="entry name" value="TAPASIN"/>
    <property type="match status" value="1"/>
</dbReference>
<dbReference type="FunFam" id="2.60.40.10:FF:000463">
    <property type="entry name" value="Immunoglobulin heavy constant gamma 1"/>
    <property type="match status" value="1"/>
</dbReference>
<evidence type="ECO:0000313" key="6">
    <source>
        <dbReference type="Proteomes" id="UP000030759"/>
    </source>
</evidence>
<sequence length="441" mass="48561">MSDKLTHAPSLAAGRTAPSVYPLAPACDRTTDTTDTVTLGCLVKGYFPEPVTVSWNSGALTRGVHTFPSVLHSGLYSLSSSVTVSSSTWPSQTVTCNVAHPASSTNLNKRIEPRSCSGPSCSCKSFKTLSLVPGNNYHKLSHTGGLVYDPPYLSSLAACIGGPSVFIFPPKPKETLMISLTPKITCVVVDVSEDEPDVQFNWFVNNAEVYTAQTQPRQLQYNSTYRVVSVLPIQHQDWLNGKEFKCKVNNKALPSPIEKTVSKPRGQPRVPQVYTMPPPQEQMSKKKVSLTCMVTDFYSDAISVEWERNGMLEQNYKNTPPILDSDGSYFLYSKLTVDTSTWLRGDTFTCSVVHEALHNHHTQKNLSRSPELELDDSCAEAQDGELDGLWTTITIFITLFLLSVCFSATVTLFKVKWIISSVAEVKQIVAPDYRNMIGQGA</sequence>
<proteinExistence type="predicted"/>
<keyword evidence="3" id="KW-0472">Membrane</keyword>
<dbReference type="PROSITE" id="PS50835">
    <property type="entry name" value="IG_LIKE"/>
    <property type="match status" value="3"/>
</dbReference>
<dbReference type="FunFam" id="2.60.40.10:FF:001540">
    <property type="entry name" value="Immunoglobulin heavy constant gamma 1"/>
    <property type="match status" value="1"/>
</dbReference>
<dbReference type="Proteomes" id="UP000030759">
    <property type="component" value="Unassembled WGS sequence"/>
</dbReference>
<protein>
    <submittedName>
        <fullName evidence="5">Ig lambda chain V-I region BL2-like protein</fullName>
    </submittedName>
</protein>
<dbReference type="InterPro" id="IPR007110">
    <property type="entry name" value="Ig-like_dom"/>
</dbReference>
<organism evidence="5 6">
    <name type="scientific">Cricetulus griseus</name>
    <name type="common">Chinese hamster</name>
    <name type="synonym">Cricetulus barabensis griseus</name>
    <dbReference type="NCBI Taxonomy" id="10029"/>
    <lineage>
        <taxon>Eukaryota</taxon>
        <taxon>Metazoa</taxon>
        <taxon>Chordata</taxon>
        <taxon>Craniata</taxon>
        <taxon>Vertebrata</taxon>
        <taxon>Euteleostomi</taxon>
        <taxon>Mammalia</taxon>
        <taxon>Eutheria</taxon>
        <taxon>Euarchontoglires</taxon>
        <taxon>Glires</taxon>
        <taxon>Rodentia</taxon>
        <taxon>Myomorpha</taxon>
        <taxon>Muroidea</taxon>
        <taxon>Cricetidae</taxon>
        <taxon>Cricetinae</taxon>
        <taxon>Cricetulus</taxon>
    </lineage>
</organism>
<keyword evidence="1" id="KW-0393">Immunoglobulin domain</keyword>
<dbReference type="SUPFAM" id="SSF48726">
    <property type="entry name" value="Immunoglobulin"/>
    <property type="match status" value="3"/>
</dbReference>
<evidence type="ECO:0000256" key="1">
    <source>
        <dbReference type="ARBA" id="ARBA00023319"/>
    </source>
</evidence>
<dbReference type="SMART" id="SM00407">
    <property type="entry name" value="IGc1"/>
    <property type="match status" value="3"/>
</dbReference>
<gene>
    <name evidence="5" type="ORF">H671_5g13905</name>
</gene>
<dbReference type="InterPro" id="IPR003006">
    <property type="entry name" value="Ig/MHC_CS"/>
</dbReference>
<feature type="domain" description="Ig-like" evidence="4">
    <location>
        <begin position="163"/>
        <end position="262"/>
    </location>
</feature>
<feature type="transmembrane region" description="Helical" evidence="3">
    <location>
        <begin position="388"/>
        <end position="413"/>
    </location>
</feature>
<evidence type="ECO:0000256" key="3">
    <source>
        <dbReference type="SAM" id="Phobius"/>
    </source>
</evidence>